<dbReference type="AlphaFoldDB" id="A0A1E3PBE2"/>
<dbReference type="SUPFAM" id="SSF57903">
    <property type="entry name" value="FYVE/PHD zinc finger"/>
    <property type="match status" value="1"/>
</dbReference>
<evidence type="ECO:0000313" key="6">
    <source>
        <dbReference type="EMBL" id="ODQ62733.1"/>
    </source>
</evidence>
<feature type="compositionally biased region" description="Basic and acidic residues" evidence="4">
    <location>
        <begin position="307"/>
        <end position="325"/>
    </location>
</feature>
<feature type="region of interest" description="Disordered" evidence="4">
    <location>
        <begin position="466"/>
        <end position="554"/>
    </location>
</feature>
<feature type="region of interest" description="Disordered" evidence="4">
    <location>
        <begin position="298"/>
        <end position="325"/>
    </location>
</feature>
<feature type="region of interest" description="Disordered" evidence="4">
    <location>
        <begin position="567"/>
        <end position="648"/>
    </location>
</feature>
<feature type="domain" description="Zinc finger PHD-type" evidence="5">
    <location>
        <begin position="392"/>
        <end position="445"/>
    </location>
</feature>
<protein>
    <recommendedName>
        <fullName evidence="5">Zinc finger PHD-type domain-containing protein</fullName>
    </recommendedName>
</protein>
<dbReference type="Gene3D" id="3.30.40.10">
    <property type="entry name" value="Zinc/RING finger domain, C3HC4 (zinc finger)"/>
    <property type="match status" value="1"/>
</dbReference>
<feature type="compositionally biased region" description="Low complexity" evidence="4">
    <location>
        <begin position="532"/>
        <end position="544"/>
    </location>
</feature>
<dbReference type="PROSITE" id="PS01359">
    <property type="entry name" value="ZF_PHD_1"/>
    <property type="match status" value="1"/>
</dbReference>
<dbReference type="RefSeq" id="XP_019041940.1">
    <property type="nucleotide sequence ID" value="XM_019185423.1"/>
</dbReference>
<name>A0A1E3PBE2_WICAA</name>
<dbReference type="GO" id="GO:0008270">
    <property type="term" value="F:zinc ion binding"/>
    <property type="evidence" value="ECO:0007669"/>
    <property type="project" value="UniProtKB-KW"/>
</dbReference>
<sequence>MSRSKTGTPVSEHHPANKLTYIEEDIKLQLQKTPFQLIIEAENYQQQLNDLRNDWKYAVVLQWLYLFRGAIRLSGEPFSVDILEEELVGLTEPALLNKITTNLVSVLLGAKVTVEDFSFKARYVLGDTTTVLGTEDDPVDFDSLSLVDKFDVLYQLVFQLQYTDNFRKQVEKYEKENELRMEPIFDDGEGSYFLLSDNRIYSRKINKFPKLAIPRKFKYAKKIDPEVEFADIEPNFEWECVANGIYQIHDFLVSIAKDKKMKPLFNNIKQHINIIAEDDLNRRKKVIKRKREQQLHEMVNNRKRSSRLQEREEQMRIEKEKQEAEEELRRQEQARIKAARKLKSKENLIKREFEERLRHSSSSRRTTVFDSGYTPGVPPKELELGDDNWLFECYCGVRELNYDDGGKLISCERCLRWQHLKCQDRVVQQELIRNSNEVFICNWCKQDLELEVEKKLEDEKIQREKELEEKQRQRELSKQRELEEKARLEEEERIRKEELEKERERRTLERERMRETSINLTPGPIESPQPIQPVQSAQPAQQPVDHQYPQQLPSMGSFHVYNQQTPVFNNSFQSNGHPTNGGIQQPNLQPQPNQFSAPLQGQQTAFEQQSPAPIPQLQARPSIPIPQPVSPAKQSPIGQNNLETIFET</sequence>
<dbReference type="OrthoDB" id="303107at2759"/>
<organism evidence="6 7">
    <name type="scientific">Wickerhamomyces anomalus (strain ATCC 58044 / CBS 1984 / NCYC 433 / NRRL Y-366-8)</name>
    <name type="common">Yeast</name>
    <name type="synonym">Hansenula anomala</name>
    <dbReference type="NCBI Taxonomy" id="683960"/>
    <lineage>
        <taxon>Eukaryota</taxon>
        <taxon>Fungi</taxon>
        <taxon>Dikarya</taxon>
        <taxon>Ascomycota</taxon>
        <taxon>Saccharomycotina</taxon>
        <taxon>Saccharomycetes</taxon>
        <taxon>Phaffomycetales</taxon>
        <taxon>Wickerhamomycetaceae</taxon>
        <taxon>Wickerhamomyces</taxon>
    </lineage>
</organism>
<feature type="compositionally biased region" description="Polar residues" evidence="4">
    <location>
        <begin position="595"/>
        <end position="611"/>
    </location>
</feature>
<dbReference type="Proteomes" id="UP000094112">
    <property type="component" value="Unassembled WGS sequence"/>
</dbReference>
<dbReference type="GeneID" id="30202669"/>
<dbReference type="InterPro" id="IPR001965">
    <property type="entry name" value="Znf_PHD"/>
</dbReference>
<evidence type="ECO:0000259" key="5">
    <source>
        <dbReference type="SMART" id="SM00249"/>
    </source>
</evidence>
<reference evidence="6 7" key="1">
    <citation type="journal article" date="2016" name="Proc. Natl. Acad. Sci. U.S.A.">
        <title>Comparative genomics of biotechnologically important yeasts.</title>
        <authorList>
            <person name="Riley R."/>
            <person name="Haridas S."/>
            <person name="Wolfe K.H."/>
            <person name="Lopes M.R."/>
            <person name="Hittinger C.T."/>
            <person name="Goeker M."/>
            <person name="Salamov A.A."/>
            <person name="Wisecaver J.H."/>
            <person name="Long T.M."/>
            <person name="Calvey C.H."/>
            <person name="Aerts A.L."/>
            <person name="Barry K.W."/>
            <person name="Choi C."/>
            <person name="Clum A."/>
            <person name="Coughlan A.Y."/>
            <person name="Deshpande S."/>
            <person name="Douglass A.P."/>
            <person name="Hanson S.J."/>
            <person name="Klenk H.-P."/>
            <person name="LaButti K.M."/>
            <person name="Lapidus A."/>
            <person name="Lindquist E.A."/>
            <person name="Lipzen A.M."/>
            <person name="Meier-Kolthoff J.P."/>
            <person name="Ohm R.A."/>
            <person name="Otillar R.P."/>
            <person name="Pangilinan J.L."/>
            <person name="Peng Y."/>
            <person name="Rokas A."/>
            <person name="Rosa C.A."/>
            <person name="Scheuner C."/>
            <person name="Sibirny A.A."/>
            <person name="Slot J.C."/>
            <person name="Stielow J.B."/>
            <person name="Sun H."/>
            <person name="Kurtzman C.P."/>
            <person name="Blackwell M."/>
            <person name="Grigoriev I.V."/>
            <person name="Jeffries T.W."/>
        </authorList>
    </citation>
    <scope>NUCLEOTIDE SEQUENCE [LARGE SCALE GENOMIC DNA]</scope>
    <source>
        <strain evidence="7">ATCC 58044 / CBS 1984 / NCYC 433 / NRRL Y-366-8</strain>
    </source>
</reference>
<dbReference type="InterPro" id="IPR011011">
    <property type="entry name" value="Znf_FYVE_PHD"/>
</dbReference>
<evidence type="ECO:0000256" key="3">
    <source>
        <dbReference type="ARBA" id="ARBA00022833"/>
    </source>
</evidence>
<dbReference type="InterPro" id="IPR013083">
    <property type="entry name" value="Znf_RING/FYVE/PHD"/>
</dbReference>
<evidence type="ECO:0000256" key="4">
    <source>
        <dbReference type="SAM" id="MobiDB-lite"/>
    </source>
</evidence>
<evidence type="ECO:0000313" key="7">
    <source>
        <dbReference type="Proteomes" id="UP000094112"/>
    </source>
</evidence>
<dbReference type="InterPro" id="IPR019786">
    <property type="entry name" value="Zinc_finger_PHD-type_CS"/>
</dbReference>
<dbReference type="EMBL" id="KV454208">
    <property type="protein sequence ID" value="ODQ62733.1"/>
    <property type="molecule type" value="Genomic_DNA"/>
</dbReference>
<feature type="compositionally biased region" description="Low complexity" evidence="4">
    <location>
        <begin position="584"/>
        <end position="594"/>
    </location>
</feature>
<feature type="compositionally biased region" description="Polar residues" evidence="4">
    <location>
        <begin position="567"/>
        <end position="583"/>
    </location>
</feature>
<accession>A0A1E3PBE2</accession>
<proteinExistence type="predicted"/>
<keyword evidence="3" id="KW-0862">Zinc</keyword>
<feature type="compositionally biased region" description="Polar residues" evidence="4">
    <location>
        <begin position="632"/>
        <end position="648"/>
    </location>
</feature>
<keyword evidence="1" id="KW-0479">Metal-binding</keyword>
<evidence type="ECO:0000256" key="1">
    <source>
        <dbReference type="ARBA" id="ARBA00022723"/>
    </source>
</evidence>
<evidence type="ECO:0000256" key="2">
    <source>
        <dbReference type="ARBA" id="ARBA00022771"/>
    </source>
</evidence>
<keyword evidence="7" id="KW-1185">Reference proteome</keyword>
<keyword evidence="2" id="KW-0863">Zinc-finger</keyword>
<gene>
    <name evidence="6" type="ORF">WICANDRAFT_82692</name>
</gene>
<feature type="compositionally biased region" description="Basic and acidic residues" evidence="4">
    <location>
        <begin position="466"/>
        <end position="515"/>
    </location>
</feature>
<dbReference type="SMART" id="SM00249">
    <property type="entry name" value="PHD"/>
    <property type="match status" value="1"/>
</dbReference>
<dbReference type="STRING" id="683960.A0A1E3PBE2"/>